<evidence type="ECO:0000313" key="3">
    <source>
        <dbReference type="Proteomes" id="UP000027432"/>
    </source>
</evidence>
<feature type="signal peptide" evidence="1">
    <location>
        <begin position="1"/>
        <end position="25"/>
    </location>
</feature>
<dbReference type="EMBL" id="AUND01000023">
    <property type="protein sequence ID" value="KEO52936.1"/>
    <property type="molecule type" value="Genomic_DNA"/>
</dbReference>
<evidence type="ECO:0000313" key="2">
    <source>
        <dbReference type="EMBL" id="KEO52936.1"/>
    </source>
</evidence>
<evidence type="ECO:0000256" key="1">
    <source>
        <dbReference type="SAM" id="SignalP"/>
    </source>
</evidence>
<feature type="chain" id="PRO_5001694540" evidence="1">
    <location>
        <begin position="26"/>
        <end position="141"/>
    </location>
</feature>
<organism evidence="2 3">
    <name type="scientific">Thioclava pacifica DSM 10166</name>
    <dbReference type="NCBI Taxonomy" id="1353537"/>
    <lineage>
        <taxon>Bacteria</taxon>
        <taxon>Pseudomonadati</taxon>
        <taxon>Pseudomonadota</taxon>
        <taxon>Alphaproteobacteria</taxon>
        <taxon>Rhodobacterales</taxon>
        <taxon>Paracoccaceae</taxon>
        <taxon>Thioclava</taxon>
    </lineage>
</organism>
<dbReference type="STRING" id="1353537.TP2_08330"/>
<proteinExistence type="predicted"/>
<keyword evidence="3" id="KW-1185">Reference proteome</keyword>
<dbReference type="Proteomes" id="UP000027432">
    <property type="component" value="Unassembled WGS sequence"/>
</dbReference>
<comment type="caution">
    <text evidence="2">The sequence shown here is derived from an EMBL/GenBank/DDBJ whole genome shotgun (WGS) entry which is preliminary data.</text>
</comment>
<accession>A0A074J617</accession>
<reference evidence="2 3" key="1">
    <citation type="submission" date="2013-07" db="EMBL/GenBank/DDBJ databases">
        <title>Thioclava pacifica DSM 10166 Genome Sequencing.</title>
        <authorList>
            <person name="Lai Q."/>
            <person name="Shao Z."/>
        </authorList>
    </citation>
    <scope>NUCLEOTIDE SEQUENCE [LARGE SCALE GENOMIC DNA]</scope>
    <source>
        <strain evidence="2 3">DSM 10166</strain>
    </source>
</reference>
<name>A0A074J617_9RHOB</name>
<keyword evidence="1" id="KW-0732">Signal</keyword>
<gene>
    <name evidence="2" type="ORF">TP2_08330</name>
</gene>
<sequence>MKVMSVRKLSGAVLAAMLGAVPVAAQNFTTAAEVRPILDMTRNSWVAIREYGDNDLVYFTHLLAWRCGLSEIRYGFNGAAPKSKFKMEKCHEGSAQPNAIAGDNVFVSQPKGSVKDVRVKLIYDDGSTEEARFKRNAVLSR</sequence>
<protein>
    <submittedName>
        <fullName evidence="2">Uncharacterized protein</fullName>
    </submittedName>
</protein>
<dbReference type="AlphaFoldDB" id="A0A074J617"/>
<dbReference type="eggNOG" id="COG4249">
    <property type="taxonomic scope" value="Bacteria"/>
</dbReference>